<evidence type="ECO:0000313" key="1">
    <source>
        <dbReference type="Ensembl" id="ENSMFAP00000049343.1"/>
    </source>
</evidence>
<dbReference type="PANTHER" id="PTHR12138">
    <property type="entry name" value="PRIMATE-EXPANDED PROTEIN FAMILY"/>
    <property type="match status" value="1"/>
</dbReference>
<name>A0A7N9CD48_MACFA</name>
<proteinExistence type="predicted"/>
<accession>A0A7N9CD48</accession>
<dbReference type="GeneTree" id="ENSGT01120000271815"/>
<protein>
    <submittedName>
        <fullName evidence="1">Uncharacterized protein</fullName>
    </submittedName>
</protein>
<dbReference type="PRINTS" id="PR02045">
    <property type="entry name" value="F138DOMAIN"/>
</dbReference>
<reference evidence="1" key="2">
    <citation type="submission" date="2025-08" db="UniProtKB">
        <authorList>
            <consortium name="Ensembl"/>
        </authorList>
    </citation>
    <scope>IDENTIFICATION</scope>
</reference>
<sequence length="199" mass="21691">MISAHCNLRLLGSSDFQLIFVFLVETGFHHVGQAGLELVISSDPPASAPQSARITGVRHRARPRFAILQLRMFGMLQREVFRVWFPSLPSTVLRLFSASSVPLPRHLPAGNCSFCLPPRGHKGAAEAEENLDLRVSALTMDGPDLHGIERVSKFVPATDRVTYLGSTCAALGNSATDTAVLGNVLETPWETCPLRAHPR</sequence>
<dbReference type="Ensembl" id="ENSMFAT00000091891.1">
    <property type="protein sequence ID" value="ENSMFAP00000049343.1"/>
    <property type="gene ID" value="ENSMFAG00000049929.1"/>
</dbReference>
<evidence type="ECO:0000313" key="2">
    <source>
        <dbReference type="Proteomes" id="UP000233100"/>
    </source>
</evidence>
<organism evidence="1 2">
    <name type="scientific">Macaca fascicularis</name>
    <name type="common">Crab-eating macaque</name>
    <name type="synonym">Cynomolgus monkey</name>
    <dbReference type="NCBI Taxonomy" id="9541"/>
    <lineage>
        <taxon>Eukaryota</taxon>
        <taxon>Metazoa</taxon>
        <taxon>Chordata</taxon>
        <taxon>Craniata</taxon>
        <taxon>Vertebrata</taxon>
        <taxon>Euteleostomi</taxon>
        <taxon>Mammalia</taxon>
        <taxon>Eutheria</taxon>
        <taxon>Euarchontoglires</taxon>
        <taxon>Primates</taxon>
        <taxon>Haplorrhini</taxon>
        <taxon>Catarrhini</taxon>
        <taxon>Cercopithecidae</taxon>
        <taxon>Cercopithecinae</taxon>
        <taxon>Macaca</taxon>
    </lineage>
</organism>
<reference evidence="1" key="3">
    <citation type="submission" date="2025-09" db="UniProtKB">
        <authorList>
            <consortium name="Ensembl"/>
        </authorList>
    </citation>
    <scope>IDENTIFICATION</scope>
</reference>
<reference evidence="1 2" key="1">
    <citation type="submission" date="2013-03" db="EMBL/GenBank/DDBJ databases">
        <authorList>
            <person name="Warren W."/>
            <person name="Wilson R.K."/>
        </authorList>
    </citation>
    <scope>NUCLEOTIDE SEQUENCE</scope>
</reference>
<dbReference type="Proteomes" id="UP000233100">
    <property type="component" value="Chromosome 4"/>
</dbReference>
<keyword evidence="2" id="KW-1185">Reference proteome</keyword>
<dbReference type="AlphaFoldDB" id="A0A7N9CD48"/>
<dbReference type="PANTHER" id="PTHR12138:SF162">
    <property type="entry name" value="CHROMOSOME UNDETERMINED SCAFFOLD_275, WHOLE GENOME SHOTGUN SEQUENCE"/>
    <property type="match status" value="1"/>
</dbReference>